<dbReference type="Gene3D" id="3.30.1740.20">
    <property type="entry name" value="Ribosomal protein S26e"/>
    <property type="match status" value="1"/>
</dbReference>
<dbReference type="GO" id="GO:0006412">
    <property type="term" value="P:translation"/>
    <property type="evidence" value="ECO:0007669"/>
    <property type="project" value="InterPro"/>
</dbReference>
<evidence type="ECO:0000256" key="2">
    <source>
        <dbReference type="ARBA" id="ARBA00022980"/>
    </source>
</evidence>
<dbReference type="GO" id="GO:0022627">
    <property type="term" value="C:cytosolic small ribosomal subunit"/>
    <property type="evidence" value="ECO:0007669"/>
    <property type="project" value="TreeGrafter"/>
</dbReference>
<keyword evidence="6" id="KW-1185">Reference proteome</keyword>
<dbReference type="Proteomes" id="UP001177744">
    <property type="component" value="Unassembled WGS sequence"/>
</dbReference>
<dbReference type="PROSITE" id="PS00733">
    <property type="entry name" value="RIBOSOMAL_S26E"/>
    <property type="match status" value="1"/>
</dbReference>
<keyword evidence="3" id="KW-0687">Ribonucleoprotein</keyword>
<comment type="similarity">
    <text evidence="1">Belongs to the eukaryotic ribosomal protein eS26 family.</text>
</comment>
<dbReference type="EMBL" id="JAULJE010000002">
    <property type="protein sequence ID" value="KAK1346001.1"/>
    <property type="molecule type" value="Genomic_DNA"/>
</dbReference>
<dbReference type="AlphaFoldDB" id="A0AA40IAT0"/>
<dbReference type="PANTHER" id="PTHR12538:SF7">
    <property type="entry name" value="SMALL RIBOSOMAL SUBUNIT PROTEIN ES26-RELATED"/>
    <property type="match status" value="1"/>
</dbReference>
<evidence type="ECO:0000313" key="5">
    <source>
        <dbReference type="EMBL" id="KAK1346001.1"/>
    </source>
</evidence>
<dbReference type="Pfam" id="PF01283">
    <property type="entry name" value="Ribosomal_S26e"/>
    <property type="match status" value="1"/>
</dbReference>
<evidence type="ECO:0000256" key="4">
    <source>
        <dbReference type="SAM" id="MobiDB-lite"/>
    </source>
</evidence>
<gene>
    <name evidence="5" type="ORF">QTO34_008469</name>
</gene>
<dbReference type="InterPro" id="IPR038551">
    <property type="entry name" value="Ribosomal_eS26_sf"/>
</dbReference>
<evidence type="ECO:0000256" key="3">
    <source>
        <dbReference type="ARBA" id="ARBA00023274"/>
    </source>
</evidence>
<feature type="compositionally biased region" description="Gly residues" evidence="4">
    <location>
        <begin position="37"/>
        <end position="53"/>
    </location>
</feature>
<keyword evidence="2" id="KW-0689">Ribosomal protein</keyword>
<evidence type="ECO:0008006" key="7">
    <source>
        <dbReference type="Google" id="ProtNLM"/>
    </source>
</evidence>
<feature type="compositionally biased region" description="Polar residues" evidence="4">
    <location>
        <begin position="1"/>
        <end position="16"/>
    </location>
</feature>
<dbReference type="InterPro" id="IPR000892">
    <property type="entry name" value="Ribosomal_eS26"/>
</dbReference>
<dbReference type="InterPro" id="IPR047864">
    <property type="entry name" value="Ribosomal_eS26_CS"/>
</dbReference>
<sequence>MQTLSSVTSGRTTSGHPSCFGPLGSVGRQKGSSGLEQKGGSGPERKGGFGQSEGGFPIEVLATAISLWGKMTKKRRNKRPGHVQPIRYTNCTWCVPKVKAIKKFVIRNIVGAAALRDISEASVFHAYVLPKLYVKLHYCVSCAIHGKYFVLCRIYVARGLEPEELVVWPWFPNRSIAPVPRSLRAGGKESSIHTTRKRLSKLLSRREASTLSSGAMTGQSCHIALKIGWKRGGAQRRRDQPEATCGTEGRA</sequence>
<name>A0AA40IAT0_CNENI</name>
<feature type="region of interest" description="Disordered" evidence="4">
    <location>
        <begin position="1"/>
        <end position="54"/>
    </location>
</feature>
<dbReference type="PANTHER" id="PTHR12538">
    <property type="entry name" value="40S RIBOSOMAL PROTEIN S26"/>
    <property type="match status" value="1"/>
</dbReference>
<evidence type="ECO:0000313" key="6">
    <source>
        <dbReference type="Proteomes" id="UP001177744"/>
    </source>
</evidence>
<organism evidence="5 6">
    <name type="scientific">Cnephaeus nilssonii</name>
    <name type="common">Northern bat</name>
    <name type="synonym">Eptesicus nilssonii</name>
    <dbReference type="NCBI Taxonomy" id="3371016"/>
    <lineage>
        <taxon>Eukaryota</taxon>
        <taxon>Metazoa</taxon>
        <taxon>Chordata</taxon>
        <taxon>Craniata</taxon>
        <taxon>Vertebrata</taxon>
        <taxon>Euteleostomi</taxon>
        <taxon>Mammalia</taxon>
        <taxon>Eutheria</taxon>
        <taxon>Laurasiatheria</taxon>
        <taxon>Chiroptera</taxon>
        <taxon>Yangochiroptera</taxon>
        <taxon>Vespertilionidae</taxon>
        <taxon>Cnephaeus</taxon>
    </lineage>
</organism>
<reference evidence="5" key="1">
    <citation type="submission" date="2023-06" db="EMBL/GenBank/DDBJ databases">
        <title>Reference genome for the Northern bat (Eptesicus nilssonii), a most northern bat species.</title>
        <authorList>
            <person name="Laine V.N."/>
            <person name="Pulliainen A.T."/>
            <person name="Lilley T.M."/>
        </authorList>
    </citation>
    <scope>NUCLEOTIDE SEQUENCE</scope>
    <source>
        <strain evidence="5">BLF_Eptnil</strain>
        <tissue evidence="5">Kidney</tissue>
    </source>
</reference>
<proteinExistence type="inferred from homology"/>
<comment type="caution">
    <text evidence="5">The sequence shown here is derived from an EMBL/GenBank/DDBJ whole genome shotgun (WGS) entry which is preliminary data.</text>
</comment>
<dbReference type="GO" id="GO:0003735">
    <property type="term" value="F:structural constituent of ribosome"/>
    <property type="evidence" value="ECO:0007669"/>
    <property type="project" value="InterPro"/>
</dbReference>
<feature type="region of interest" description="Disordered" evidence="4">
    <location>
        <begin position="232"/>
        <end position="251"/>
    </location>
</feature>
<accession>A0AA40IAT0</accession>
<protein>
    <recommendedName>
        <fullName evidence="7">40S ribosomal protein S26</fullName>
    </recommendedName>
</protein>
<evidence type="ECO:0000256" key="1">
    <source>
        <dbReference type="ARBA" id="ARBA00008596"/>
    </source>
</evidence>
<dbReference type="GO" id="GO:0003729">
    <property type="term" value="F:mRNA binding"/>
    <property type="evidence" value="ECO:0007669"/>
    <property type="project" value="TreeGrafter"/>
</dbReference>